<dbReference type="InterPro" id="IPR011711">
    <property type="entry name" value="GntR_C"/>
</dbReference>
<evidence type="ECO:0000256" key="1">
    <source>
        <dbReference type="ARBA" id="ARBA00023015"/>
    </source>
</evidence>
<feature type="domain" description="HTH gntR-type" evidence="4">
    <location>
        <begin position="8"/>
        <end position="76"/>
    </location>
</feature>
<dbReference type="SUPFAM" id="SSF48008">
    <property type="entry name" value="GntR ligand-binding domain-like"/>
    <property type="match status" value="1"/>
</dbReference>
<accession>A0A221V1T0</accession>
<dbReference type="PANTHER" id="PTHR43537:SF54">
    <property type="entry name" value="TRANSCRIPTIONAL REGULATOR, GNTR FAMILY"/>
    <property type="match status" value="1"/>
</dbReference>
<proteinExistence type="predicted"/>
<dbReference type="CDD" id="cd07377">
    <property type="entry name" value="WHTH_GntR"/>
    <property type="match status" value="1"/>
</dbReference>
<dbReference type="Pfam" id="PF07729">
    <property type="entry name" value="FCD"/>
    <property type="match status" value="1"/>
</dbReference>
<reference evidence="5 6" key="1">
    <citation type="submission" date="2017-07" db="EMBL/GenBank/DDBJ databases">
        <title>Genome Sequence of Arenibacter algicola Strain SMS7 Isolated from a culture of the Diatom Skeletonema marinoi.</title>
        <authorList>
            <person name="Topel M."/>
            <person name="Pinder M.I.M."/>
            <person name="Johansson O.N."/>
            <person name="Kourtchenko O."/>
            <person name="Godhe A."/>
            <person name="Clarke A.K."/>
        </authorList>
    </citation>
    <scope>NUCLEOTIDE SEQUENCE [LARGE SCALE GENOMIC DNA]</scope>
    <source>
        <strain evidence="5 6">SMS7</strain>
    </source>
</reference>
<dbReference type="SMART" id="SM00345">
    <property type="entry name" value="HTH_GNTR"/>
    <property type="match status" value="1"/>
</dbReference>
<protein>
    <submittedName>
        <fullName evidence="5">HTH-type transcriptional regulator LutR</fullName>
    </submittedName>
</protein>
<dbReference type="Gene3D" id="1.20.120.530">
    <property type="entry name" value="GntR ligand-binding domain-like"/>
    <property type="match status" value="1"/>
</dbReference>
<dbReference type="InterPro" id="IPR036390">
    <property type="entry name" value="WH_DNA-bd_sf"/>
</dbReference>
<name>A0A221V1T0_9FLAO</name>
<dbReference type="AlphaFoldDB" id="A0A221V1T0"/>
<dbReference type="EMBL" id="CP022515">
    <property type="protein sequence ID" value="ASO07473.1"/>
    <property type="molecule type" value="Genomic_DNA"/>
</dbReference>
<dbReference type="InterPro" id="IPR036388">
    <property type="entry name" value="WH-like_DNA-bd_sf"/>
</dbReference>
<dbReference type="PROSITE" id="PS50949">
    <property type="entry name" value="HTH_GNTR"/>
    <property type="match status" value="1"/>
</dbReference>
<dbReference type="InterPro" id="IPR008920">
    <property type="entry name" value="TF_FadR/GntR_C"/>
</dbReference>
<dbReference type="SMART" id="SM00895">
    <property type="entry name" value="FCD"/>
    <property type="match status" value="1"/>
</dbReference>
<dbReference type="KEGG" id="aalg:AREALGSMS7_04067"/>
<sequence>MKSKITVTTLTDQIEANIIEYIKENKLIPGDPLPNEKEFVEMFSVGRNVVREAMSRLRMLGILESRTKRGIIVKEPPLLNGFKKVLDPQLLSVPTIKELMGMRIAMEVGIAEFVFTNVTEKDIEELEQIISRQKAIGVNNLSIEDEMQFHKKIYEVAGNDFILNFYELMQPVFVFAKHNYESYFEPINKKLLKSDELVTHSDLLQAIKDKDKNLYQEKIRKHLRPYWEFLYNFNNRK</sequence>
<evidence type="ECO:0000259" key="4">
    <source>
        <dbReference type="PROSITE" id="PS50949"/>
    </source>
</evidence>
<keyword evidence="3" id="KW-0804">Transcription</keyword>
<dbReference type="STRING" id="616991.GCA_000733925_04199"/>
<dbReference type="GO" id="GO:0003700">
    <property type="term" value="F:DNA-binding transcription factor activity"/>
    <property type="evidence" value="ECO:0007669"/>
    <property type="project" value="InterPro"/>
</dbReference>
<evidence type="ECO:0000313" key="6">
    <source>
        <dbReference type="Proteomes" id="UP000204551"/>
    </source>
</evidence>
<dbReference type="GO" id="GO:0003677">
    <property type="term" value="F:DNA binding"/>
    <property type="evidence" value="ECO:0007669"/>
    <property type="project" value="UniProtKB-KW"/>
</dbReference>
<evidence type="ECO:0000256" key="2">
    <source>
        <dbReference type="ARBA" id="ARBA00023125"/>
    </source>
</evidence>
<dbReference type="Gene3D" id="1.10.10.10">
    <property type="entry name" value="Winged helix-like DNA-binding domain superfamily/Winged helix DNA-binding domain"/>
    <property type="match status" value="1"/>
</dbReference>
<keyword evidence="1" id="KW-0805">Transcription regulation</keyword>
<dbReference type="PANTHER" id="PTHR43537">
    <property type="entry name" value="TRANSCRIPTIONAL REGULATOR, GNTR FAMILY"/>
    <property type="match status" value="1"/>
</dbReference>
<dbReference type="RefSeq" id="WP_093979737.1">
    <property type="nucleotide sequence ID" value="NZ_CP022515.1"/>
</dbReference>
<dbReference type="PRINTS" id="PR00035">
    <property type="entry name" value="HTHGNTR"/>
</dbReference>
<gene>
    <name evidence="5" type="ORF">AREALGSMS7_04067</name>
</gene>
<dbReference type="SUPFAM" id="SSF46785">
    <property type="entry name" value="Winged helix' DNA-binding domain"/>
    <property type="match status" value="1"/>
</dbReference>
<keyword evidence="2" id="KW-0238">DNA-binding</keyword>
<dbReference type="InterPro" id="IPR000524">
    <property type="entry name" value="Tscrpt_reg_HTH_GntR"/>
</dbReference>
<evidence type="ECO:0000313" key="5">
    <source>
        <dbReference type="EMBL" id="ASO07473.1"/>
    </source>
</evidence>
<organism evidence="5 6">
    <name type="scientific">Arenibacter algicola</name>
    <dbReference type="NCBI Taxonomy" id="616991"/>
    <lineage>
        <taxon>Bacteria</taxon>
        <taxon>Pseudomonadati</taxon>
        <taxon>Bacteroidota</taxon>
        <taxon>Flavobacteriia</taxon>
        <taxon>Flavobacteriales</taxon>
        <taxon>Flavobacteriaceae</taxon>
        <taxon>Arenibacter</taxon>
    </lineage>
</organism>
<evidence type="ECO:0000256" key="3">
    <source>
        <dbReference type="ARBA" id="ARBA00023163"/>
    </source>
</evidence>
<dbReference type="Proteomes" id="UP000204551">
    <property type="component" value="Chromosome"/>
</dbReference>
<dbReference type="Pfam" id="PF00392">
    <property type="entry name" value="GntR"/>
    <property type="match status" value="1"/>
</dbReference>